<evidence type="ECO:0000313" key="2">
    <source>
        <dbReference type="EMBL" id="KFX48151.1"/>
    </source>
</evidence>
<dbReference type="GO" id="GO:0003735">
    <property type="term" value="F:structural constituent of ribosome"/>
    <property type="evidence" value="ECO:0007669"/>
    <property type="project" value="TreeGrafter"/>
</dbReference>
<feature type="region of interest" description="Disordered" evidence="1">
    <location>
        <begin position="24"/>
        <end position="44"/>
    </location>
</feature>
<dbReference type="PANTHER" id="PTHR28058">
    <property type="entry name" value="37S RIBOSOMAL PROTEIN MRP51, MITOCHONDRIAL"/>
    <property type="match status" value="1"/>
</dbReference>
<dbReference type="EMBL" id="JPOX01000013">
    <property type="protein sequence ID" value="KFX48151.1"/>
    <property type="molecule type" value="Genomic_DNA"/>
</dbReference>
<feature type="compositionally biased region" description="Polar residues" evidence="1">
    <location>
        <begin position="33"/>
        <end position="43"/>
    </location>
</feature>
<proteinExistence type="predicted"/>
<comment type="caution">
    <text evidence="2">The sequence shown here is derived from an EMBL/GenBank/DDBJ whole genome shotgun (WGS) entry which is preliminary data.</text>
</comment>
<keyword evidence="2" id="KW-0689">Ribosomal protein</keyword>
<dbReference type="PANTHER" id="PTHR28058:SF1">
    <property type="entry name" value="SMALL RIBOSOMAL SUBUNIT PROTEIN BS1M"/>
    <property type="match status" value="1"/>
</dbReference>
<feature type="region of interest" description="Disordered" evidence="1">
    <location>
        <begin position="407"/>
        <end position="435"/>
    </location>
</feature>
<dbReference type="eggNOG" id="ENOG502R4KN">
    <property type="taxonomic scope" value="Eukaryota"/>
</dbReference>
<protein>
    <submittedName>
        <fullName evidence="2">37S ribosomal protein MRP51, mitochondrial</fullName>
    </submittedName>
</protein>
<dbReference type="AlphaFoldDB" id="A0A093VNB1"/>
<dbReference type="Pfam" id="PF11709">
    <property type="entry name" value="Mit_ribos_Mrp51"/>
    <property type="match status" value="1"/>
</dbReference>
<dbReference type="GO" id="GO:0070124">
    <property type="term" value="P:mitochondrial translational initiation"/>
    <property type="evidence" value="ECO:0007669"/>
    <property type="project" value="TreeGrafter"/>
</dbReference>
<feature type="region of interest" description="Disordered" evidence="1">
    <location>
        <begin position="132"/>
        <end position="158"/>
    </location>
</feature>
<feature type="compositionally biased region" description="Polar residues" evidence="1">
    <location>
        <begin position="412"/>
        <end position="429"/>
    </location>
</feature>
<dbReference type="GO" id="GO:0005763">
    <property type="term" value="C:mitochondrial small ribosomal subunit"/>
    <property type="evidence" value="ECO:0007669"/>
    <property type="project" value="TreeGrafter"/>
</dbReference>
<name>A0A093VNB1_TALMA</name>
<organism evidence="2">
    <name type="scientific">Talaromyces marneffei PM1</name>
    <dbReference type="NCBI Taxonomy" id="1077442"/>
    <lineage>
        <taxon>Eukaryota</taxon>
        <taxon>Fungi</taxon>
        <taxon>Dikarya</taxon>
        <taxon>Ascomycota</taxon>
        <taxon>Pezizomycotina</taxon>
        <taxon>Eurotiomycetes</taxon>
        <taxon>Eurotiomycetidae</taxon>
        <taxon>Eurotiales</taxon>
        <taxon>Trichocomaceae</taxon>
        <taxon>Talaromyces</taxon>
        <taxon>Talaromyces sect. Talaromyces</taxon>
    </lineage>
</organism>
<reference evidence="2" key="1">
    <citation type="journal article" date="2014" name="PLoS Genet.">
        <title>Signature Gene Expression Reveals Novel Clues to the Molecular Mechanisms of Dimorphic Transition in Penicillium marneffei.</title>
        <authorList>
            <person name="Yang E."/>
            <person name="Wang G."/>
            <person name="Cai J."/>
            <person name="Woo P.C."/>
            <person name="Lau S.K."/>
            <person name="Yuen K.-Y."/>
            <person name="Chow W.-N."/>
            <person name="Lin X."/>
        </authorList>
    </citation>
    <scope>NUCLEOTIDE SEQUENCE [LARGE SCALE GENOMIC DNA]</scope>
    <source>
        <strain evidence="2">PM1</strain>
    </source>
</reference>
<dbReference type="InterPro" id="IPR016712">
    <property type="entry name" value="Rbsml_bS1m-like"/>
</dbReference>
<dbReference type="HOGENOM" id="CLU_024465_0_0_1"/>
<keyword evidence="2" id="KW-0687">Ribonucleoprotein</keyword>
<evidence type="ECO:0000256" key="1">
    <source>
        <dbReference type="SAM" id="MobiDB-lite"/>
    </source>
</evidence>
<accession>A0A093VNB1</accession>
<feature type="compositionally biased region" description="Basic and acidic residues" evidence="1">
    <location>
        <begin position="132"/>
        <end position="157"/>
    </location>
</feature>
<gene>
    <name evidence="2" type="ORF">GQ26_0132100</name>
</gene>
<sequence>MAAPKLSPTANLLRNSRLFALPTPLTTAPRPVTSKTVNESASATLPHPTRAAIETPPAALYKGDWGLKRALPAKSTIERSSKPVIRVNALDTFEHVTDFDSAGDHIMTLTKFQELNLPISLPQVARKNRTDFGKAHESPFEARRDNVSTSEGAKERGAQVYRQSGPWLGGQSEIQFQAYLHSLRRRRPELLKQLREQYENKLTVERRKKAQDEGGLEADQTIEPVKVTDEEFQSYLKRLRADKRLAGPELSRLLDLHTLSSDLPSMFIGTDYYEANAANLASVDYASQGPPRTHPSAGLAYTRSGAILYNHPSYGPQQAMRPVEARVLTAKTKKRRYKRRPVLGVAGIAYEDEHDSTEDNIRGLEYLDPSIPGGGKVWVVPKRVSISSQGTIDLEASRAERDVMAPYGISNYDPSDPTNISPAAQSTQRDVPRLV</sequence>